<keyword evidence="8 12" id="KW-0479">Metal-binding</keyword>
<comment type="caution">
    <text evidence="14">The sequence shown here is derived from an EMBL/GenBank/DDBJ whole genome shotgun (WGS) entry which is preliminary data.</text>
</comment>
<dbReference type="InterPro" id="IPR011005">
    <property type="entry name" value="Dihydropteroate_synth-like_sf"/>
</dbReference>
<comment type="catalytic activity">
    <reaction evidence="1">
        <text>(7,8-dihydropterin-6-yl)methyl diphosphate + 4-aminobenzoate = 7,8-dihydropteroate + diphosphate</text>
        <dbReference type="Rhea" id="RHEA:19949"/>
        <dbReference type="ChEBI" id="CHEBI:17836"/>
        <dbReference type="ChEBI" id="CHEBI:17839"/>
        <dbReference type="ChEBI" id="CHEBI:33019"/>
        <dbReference type="ChEBI" id="CHEBI:72950"/>
        <dbReference type="EC" id="2.5.1.15"/>
    </reaction>
</comment>
<evidence type="ECO:0000256" key="1">
    <source>
        <dbReference type="ARBA" id="ARBA00000012"/>
    </source>
</evidence>
<evidence type="ECO:0000256" key="5">
    <source>
        <dbReference type="ARBA" id="ARBA00012458"/>
    </source>
</evidence>
<comment type="function">
    <text evidence="12">Catalyzes the condensation of para-aminobenzoate (pABA) with 6-hydroxymethyl-7,8-dihydropterin diphosphate (DHPt-PP) to form 7,8-dihydropteroate (H2Pte), the immediate precursor of folate derivatives.</text>
</comment>
<accession>A0A917SR70</accession>
<reference evidence="14" key="1">
    <citation type="journal article" date="2014" name="Int. J. Syst. Evol. Microbiol.">
        <title>Complete genome sequence of Corynebacterium casei LMG S-19264T (=DSM 44701T), isolated from a smear-ripened cheese.</title>
        <authorList>
            <consortium name="US DOE Joint Genome Institute (JGI-PGF)"/>
            <person name="Walter F."/>
            <person name="Albersmeier A."/>
            <person name="Kalinowski J."/>
            <person name="Ruckert C."/>
        </authorList>
    </citation>
    <scope>NUCLEOTIDE SEQUENCE</scope>
    <source>
        <strain evidence="14">CGMCC 1.6293</strain>
    </source>
</reference>
<dbReference type="RefSeq" id="WP_051630369.1">
    <property type="nucleotide sequence ID" value="NZ_BMLF01000001.1"/>
</dbReference>
<evidence type="ECO:0000256" key="10">
    <source>
        <dbReference type="ARBA" id="ARBA00022909"/>
    </source>
</evidence>
<dbReference type="InterPro" id="IPR000489">
    <property type="entry name" value="Pterin-binding_dom"/>
</dbReference>
<keyword evidence="10 12" id="KW-0289">Folate biosynthesis</keyword>
<evidence type="ECO:0000256" key="9">
    <source>
        <dbReference type="ARBA" id="ARBA00022842"/>
    </source>
</evidence>
<evidence type="ECO:0000259" key="13">
    <source>
        <dbReference type="PROSITE" id="PS50972"/>
    </source>
</evidence>
<dbReference type="GO" id="GO:0004156">
    <property type="term" value="F:dihydropteroate synthase activity"/>
    <property type="evidence" value="ECO:0007669"/>
    <property type="project" value="UniProtKB-EC"/>
</dbReference>
<dbReference type="PROSITE" id="PS50972">
    <property type="entry name" value="PTERIN_BINDING"/>
    <property type="match status" value="1"/>
</dbReference>
<dbReference type="Gene3D" id="3.20.20.20">
    <property type="entry name" value="Dihydropteroate synthase-like"/>
    <property type="match status" value="1"/>
</dbReference>
<dbReference type="PANTHER" id="PTHR20941">
    <property type="entry name" value="FOLATE SYNTHESIS PROTEINS"/>
    <property type="match status" value="1"/>
</dbReference>
<dbReference type="FunFam" id="3.20.20.20:FF:000006">
    <property type="entry name" value="Dihydropteroate synthase"/>
    <property type="match status" value="1"/>
</dbReference>
<name>A0A917SR70_9RHOB</name>
<dbReference type="InterPro" id="IPR045031">
    <property type="entry name" value="DHP_synth-like"/>
</dbReference>
<proteinExistence type="inferred from homology"/>
<dbReference type="CDD" id="cd00739">
    <property type="entry name" value="DHPS"/>
    <property type="match status" value="1"/>
</dbReference>
<dbReference type="PANTHER" id="PTHR20941:SF1">
    <property type="entry name" value="FOLIC ACID SYNTHESIS PROTEIN FOL1"/>
    <property type="match status" value="1"/>
</dbReference>
<comment type="similarity">
    <text evidence="4 12">Belongs to the DHPS family.</text>
</comment>
<feature type="domain" description="Pterin-binding" evidence="13">
    <location>
        <begin position="64"/>
        <end position="318"/>
    </location>
</feature>
<dbReference type="GO" id="GO:0046656">
    <property type="term" value="P:folic acid biosynthetic process"/>
    <property type="evidence" value="ECO:0007669"/>
    <property type="project" value="UniProtKB-KW"/>
</dbReference>
<evidence type="ECO:0000256" key="12">
    <source>
        <dbReference type="RuleBase" id="RU361205"/>
    </source>
</evidence>
<dbReference type="Pfam" id="PF00809">
    <property type="entry name" value="Pterin_bind"/>
    <property type="match status" value="1"/>
</dbReference>
<keyword evidence="15" id="KW-1185">Reference proteome</keyword>
<dbReference type="EC" id="2.5.1.15" evidence="5 12"/>
<evidence type="ECO:0000256" key="3">
    <source>
        <dbReference type="ARBA" id="ARBA00004763"/>
    </source>
</evidence>
<comment type="cofactor">
    <cofactor evidence="2 12">
        <name>Mg(2+)</name>
        <dbReference type="ChEBI" id="CHEBI:18420"/>
    </cofactor>
</comment>
<organism evidence="14 15">
    <name type="scientific">Pseudooceanicola nanhaiensis</name>
    <dbReference type="NCBI Taxonomy" id="375761"/>
    <lineage>
        <taxon>Bacteria</taxon>
        <taxon>Pseudomonadati</taxon>
        <taxon>Pseudomonadota</taxon>
        <taxon>Alphaproteobacteria</taxon>
        <taxon>Rhodobacterales</taxon>
        <taxon>Paracoccaceae</taxon>
        <taxon>Pseudooceanicola</taxon>
    </lineage>
</organism>
<evidence type="ECO:0000256" key="6">
    <source>
        <dbReference type="ARBA" id="ARBA00016919"/>
    </source>
</evidence>
<dbReference type="Proteomes" id="UP000649829">
    <property type="component" value="Unassembled WGS sequence"/>
</dbReference>
<dbReference type="PROSITE" id="PS00792">
    <property type="entry name" value="DHPS_1"/>
    <property type="match status" value="1"/>
</dbReference>
<dbReference type="GO" id="GO:0046654">
    <property type="term" value="P:tetrahydrofolate biosynthetic process"/>
    <property type="evidence" value="ECO:0007669"/>
    <property type="project" value="TreeGrafter"/>
</dbReference>
<keyword evidence="9 12" id="KW-0460">Magnesium</keyword>
<dbReference type="NCBIfam" id="TIGR01496">
    <property type="entry name" value="DHPS"/>
    <property type="match status" value="1"/>
</dbReference>
<dbReference type="EMBL" id="BMLF01000001">
    <property type="protein sequence ID" value="GGL91977.1"/>
    <property type="molecule type" value="Genomic_DNA"/>
</dbReference>
<dbReference type="InterPro" id="IPR006390">
    <property type="entry name" value="DHP_synth_dom"/>
</dbReference>
<evidence type="ECO:0000313" key="14">
    <source>
        <dbReference type="EMBL" id="GGL91977.1"/>
    </source>
</evidence>
<evidence type="ECO:0000313" key="15">
    <source>
        <dbReference type="Proteomes" id="UP000649829"/>
    </source>
</evidence>
<evidence type="ECO:0000256" key="8">
    <source>
        <dbReference type="ARBA" id="ARBA00022723"/>
    </source>
</evidence>
<dbReference type="GO" id="GO:0046872">
    <property type="term" value="F:metal ion binding"/>
    <property type="evidence" value="ECO:0007669"/>
    <property type="project" value="UniProtKB-KW"/>
</dbReference>
<dbReference type="AlphaFoldDB" id="A0A917SR70"/>
<protein>
    <recommendedName>
        <fullName evidence="6 12">Dihydropteroate synthase</fullName>
        <shortName evidence="12">DHPS</shortName>
        <ecNumber evidence="5 12">2.5.1.15</ecNumber>
    </recommendedName>
    <alternativeName>
        <fullName evidence="11 12">Dihydropteroate pyrophosphorylase</fullName>
    </alternativeName>
</protein>
<comment type="pathway">
    <text evidence="3 12">Cofactor biosynthesis; tetrahydrofolate biosynthesis; 7,8-dihydrofolate from 2-amino-4-hydroxy-6-hydroxymethyl-7,8-dihydropteridine diphosphate and 4-aminobenzoate: step 1/2.</text>
</comment>
<gene>
    <name evidence="14" type="ORF">GCM10011534_12680</name>
</gene>
<sequence length="334" mass="34918">MSRAFPRAQTGLPRPRDALPLAGSRAVWWREMAAGEALRAPDAQERAAFSAAPAEICGLTLDRPRIMGILNVTPDSFSDGGRHFAHEDAVARARSMAAEADILDIGGESTRPGAREVPVAEEIARTAPVIRAIREAGIGTPISIDTRKAAVAAAALDAGADMVNDVTALRFDPEMAALVAERDVPVCLMHSVADPETMQQHARYDDVVAEVHDHLAERMEAAASAGIAPSRMIVDPGIGFGKVLAHNIALLQALSLFHGLGAPLLLGASRKRFIGTLGGAEDAAARMPGSLAVALHGAAQGVHILRVHDTAETRQALGLWSALAGQEEGVAHGA</sequence>
<dbReference type="GO" id="GO:0005829">
    <property type="term" value="C:cytosol"/>
    <property type="evidence" value="ECO:0007669"/>
    <property type="project" value="TreeGrafter"/>
</dbReference>
<reference evidence="14" key="2">
    <citation type="submission" date="2020-09" db="EMBL/GenBank/DDBJ databases">
        <authorList>
            <person name="Sun Q."/>
            <person name="Zhou Y."/>
        </authorList>
    </citation>
    <scope>NUCLEOTIDE SEQUENCE</scope>
    <source>
        <strain evidence="14">CGMCC 1.6293</strain>
    </source>
</reference>
<dbReference type="SUPFAM" id="SSF51717">
    <property type="entry name" value="Dihydropteroate synthetase-like"/>
    <property type="match status" value="1"/>
</dbReference>
<dbReference type="PROSITE" id="PS00793">
    <property type="entry name" value="DHPS_2"/>
    <property type="match status" value="1"/>
</dbReference>
<evidence type="ECO:0000256" key="4">
    <source>
        <dbReference type="ARBA" id="ARBA00009503"/>
    </source>
</evidence>
<evidence type="ECO:0000256" key="2">
    <source>
        <dbReference type="ARBA" id="ARBA00001946"/>
    </source>
</evidence>
<keyword evidence="7 12" id="KW-0808">Transferase</keyword>
<evidence type="ECO:0000256" key="11">
    <source>
        <dbReference type="ARBA" id="ARBA00030193"/>
    </source>
</evidence>
<evidence type="ECO:0000256" key="7">
    <source>
        <dbReference type="ARBA" id="ARBA00022679"/>
    </source>
</evidence>